<feature type="compositionally biased region" description="Basic residues" evidence="1">
    <location>
        <begin position="7"/>
        <end position="17"/>
    </location>
</feature>
<feature type="compositionally biased region" description="Basic and acidic residues" evidence="1">
    <location>
        <begin position="18"/>
        <end position="28"/>
    </location>
</feature>
<sequence>MGLFERLRRRGGRRRPRAERDQDTEHLRQWASERRGVEGFLEPPTQMTETTIVFVAHDGEWTRRRIGDREAAIRFTHRLGVPFYEVHKVGYPQRMRDYQRKQRVLRRREYRRGLEEE</sequence>
<gene>
    <name evidence="2" type="ORF">FHR84_000014</name>
</gene>
<proteinExistence type="predicted"/>
<protein>
    <submittedName>
        <fullName evidence="2">Uncharacterized protein</fullName>
    </submittedName>
</protein>
<comment type="caution">
    <text evidence="2">The sequence shown here is derived from an EMBL/GenBank/DDBJ whole genome shotgun (WGS) entry which is preliminary data.</text>
</comment>
<evidence type="ECO:0000313" key="3">
    <source>
        <dbReference type="Proteomes" id="UP000548304"/>
    </source>
</evidence>
<name>A0A852YRG6_9ACTN</name>
<dbReference type="EMBL" id="JACBYW010000001">
    <property type="protein sequence ID" value="NYH76700.1"/>
    <property type="molecule type" value="Genomic_DNA"/>
</dbReference>
<evidence type="ECO:0000313" key="2">
    <source>
        <dbReference type="EMBL" id="NYH76700.1"/>
    </source>
</evidence>
<dbReference type="AlphaFoldDB" id="A0A852YRG6"/>
<feature type="region of interest" description="Disordered" evidence="1">
    <location>
        <begin position="1"/>
        <end position="28"/>
    </location>
</feature>
<dbReference type="RefSeq" id="WP_179533365.1">
    <property type="nucleotide sequence ID" value="NZ_JACBYW010000001.1"/>
</dbReference>
<dbReference type="Proteomes" id="UP000548304">
    <property type="component" value="Unassembled WGS sequence"/>
</dbReference>
<accession>A0A852YRG6</accession>
<reference evidence="2 3" key="1">
    <citation type="submission" date="2020-07" db="EMBL/GenBank/DDBJ databases">
        <title>Genomic Encyclopedia of Type Strains, Phase III (KMG-III): the genomes of soil and plant-associated and newly described type strains.</title>
        <authorList>
            <person name="Whitman W."/>
        </authorList>
    </citation>
    <scope>NUCLEOTIDE SEQUENCE [LARGE SCALE GENOMIC DNA]</scope>
    <source>
        <strain evidence="2 3">CECT 8576</strain>
    </source>
</reference>
<keyword evidence="3" id="KW-1185">Reference proteome</keyword>
<evidence type="ECO:0000256" key="1">
    <source>
        <dbReference type="SAM" id="MobiDB-lite"/>
    </source>
</evidence>
<organism evidence="2 3">
    <name type="scientific">Actinopolyspora biskrensis</name>
    <dbReference type="NCBI Taxonomy" id="1470178"/>
    <lineage>
        <taxon>Bacteria</taxon>
        <taxon>Bacillati</taxon>
        <taxon>Actinomycetota</taxon>
        <taxon>Actinomycetes</taxon>
        <taxon>Actinopolysporales</taxon>
        <taxon>Actinopolysporaceae</taxon>
        <taxon>Actinopolyspora</taxon>
    </lineage>
</organism>